<dbReference type="PANTHER" id="PTHR43377:SF8">
    <property type="entry name" value="BLR3664 PROTEIN"/>
    <property type="match status" value="1"/>
</dbReference>
<evidence type="ECO:0000313" key="3">
    <source>
        <dbReference type="EMBL" id="MBY8885234.1"/>
    </source>
</evidence>
<comment type="caution">
    <text evidence="3">The sequence shown here is derived from an EMBL/GenBank/DDBJ whole genome shotgun (WGS) entry which is preliminary data.</text>
</comment>
<feature type="domain" description="GFO/IDH/MocA-like oxidoreductase" evidence="2">
    <location>
        <begin position="149"/>
        <end position="264"/>
    </location>
</feature>
<dbReference type="Proteomes" id="UP001198565">
    <property type="component" value="Unassembled WGS sequence"/>
</dbReference>
<dbReference type="Gene3D" id="3.40.50.720">
    <property type="entry name" value="NAD(P)-binding Rossmann-like Domain"/>
    <property type="match status" value="1"/>
</dbReference>
<dbReference type="Gene3D" id="3.30.360.10">
    <property type="entry name" value="Dihydrodipicolinate Reductase, domain 2"/>
    <property type="match status" value="1"/>
</dbReference>
<organism evidence="3 4">
    <name type="scientific">Streptantibioticus parmotrematis</name>
    <dbReference type="NCBI Taxonomy" id="2873249"/>
    <lineage>
        <taxon>Bacteria</taxon>
        <taxon>Bacillati</taxon>
        <taxon>Actinomycetota</taxon>
        <taxon>Actinomycetes</taxon>
        <taxon>Kitasatosporales</taxon>
        <taxon>Streptomycetaceae</taxon>
        <taxon>Streptantibioticus</taxon>
    </lineage>
</organism>
<proteinExistence type="predicted"/>
<protein>
    <submittedName>
        <fullName evidence="3">Gfo/Idh/MocA family oxidoreductase</fullName>
    </submittedName>
</protein>
<reference evidence="3 4" key="1">
    <citation type="submission" date="2021-08" db="EMBL/GenBank/DDBJ databases">
        <title>Streptomyces sp. PTM05 isolated from lichen.</title>
        <authorList>
            <person name="Somphong A."/>
            <person name="Phongsopitanun W."/>
            <person name="Tanasupawat S."/>
        </authorList>
    </citation>
    <scope>NUCLEOTIDE SEQUENCE [LARGE SCALE GENOMIC DNA]</scope>
    <source>
        <strain evidence="3 4">Ptm05</strain>
    </source>
</reference>
<name>A0ABS7QPW8_9ACTN</name>
<evidence type="ECO:0000259" key="1">
    <source>
        <dbReference type="Pfam" id="PF01408"/>
    </source>
</evidence>
<feature type="domain" description="Gfo/Idh/MocA-like oxidoreductase N-terminal" evidence="1">
    <location>
        <begin position="17"/>
        <end position="137"/>
    </location>
</feature>
<dbReference type="Pfam" id="PF01408">
    <property type="entry name" value="GFO_IDH_MocA"/>
    <property type="match status" value="1"/>
</dbReference>
<evidence type="ECO:0000313" key="4">
    <source>
        <dbReference type="Proteomes" id="UP001198565"/>
    </source>
</evidence>
<dbReference type="RefSeq" id="WP_222976418.1">
    <property type="nucleotide sequence ID" value="NZ_JAINVZ010000005.1"/>
</dbReference>
<gene>
    <name evidence="3" type="ORF">K7472_10295</name>
</gene>
<sequence>MGSTDGGGTVTDGAAPVRFGVVGLGFGRCHAKVLASLEGAELVAVADIDPEAQGIDLPAYAAKMGVRGYRDGVRMLQEESLDAVVVAVPPRAREKLVTVAAEHGVAVFLEKPFASDEDHARETSALWRDLPDVPVMVDFCLRHLPAVVRLRELLDGPLGRALVVNADLVLPRDDSPAWIWDTAVGNGVVNENTCHMLDTLCYLMGDPVEVAAAGGSYLGNPLEDGVGAVIRFASGATAVLTGGALGAQALSTPATLSVYSENGQARLTGEDHMFGELTWATADSEEAARESWTLPGRAGISTYALRHFVDALRSRTAPSPGRDAGVLAVRLAMAVRRSLETGASVPLA</sequence>
<dbReference type="InterPro" id="IPR000683">
    <property type="entry name" value="Gfo/Idh/MocA-like_OxRdtase_N"/>
</dbReference>
<dbReference type="InterPro" id="IPR036291">
    <property type="entry name" value="NAD(P)-bd_dom_sf"/>
</dbReference>
<dbReference type="Pfam" id="PF22725">
    <property type="entry name" value="GFO_IDH_MocA_C3"/>
    <property type="match status" value="1"/>
</dbReference>
<dbReference type="PANTHER" id="PTHR43377">
    <property type="entry name" value="BILIVERDIN REDUCTASE A"/>
    <property type="match status" value="1"/>
</dbReference>
<accession>A0ABS7QPW8</accession>
<dbReference type="SUPFAM" id="SSF55347">
    <property type="entry name" value="Glyceraldehyde-3-phosphate dehydrogenase-like, C-terminal domain"/>
    <property type="match status" value="1"/>
</dbReference>
<dbReference type="InterPro" id="IPR055170">
    <property type="entry name" value="GFO_IDH_MocA-like_dom"/>
</dbReference>
<keyword evidence="4" id="KW-1185">Reference proteome</keyword>
<dbReference type="SUPFAM" id="SSF51735">
    <property type="entry name" value="NAD(P)-binding Rossmann-fold domains"/>
    <property type="match status" value="1"/>
</dbReference>
<evidence type="ECO:0000259" key="2">
    <source>
        <dbReference type="Pfam" id="PF22725"/>
    </source>
</evidence>
<dbReference type="InterPro" id="IPR051450">
    <property type="entry name" value="Gfo/Idh/MocA_Oxidoreductases"/>
</dbReference>
<dbReference type="EMBL" id="JAINVZ010000005">
    <property type="protein sequence ID" value="MBY8885234.1"/>
    <property type="molecule type" value="Genomic_DNA"/>
</dbReference>